<organism evidence="1 2">
    <name type="scientific">Streptomyces gardneri</name>
    <dbReference type="NCBI Taxonomy" id="66892"/>
    <lineage>
        <taxon>Bacteria</taxon>
        <taxon>Bacillati</taxon>
        <taxon>Actinomycetota</taxon>
        <taxon>Actinomycetes</taxon>
        <taxon>Kitasatosporales</taxon>
        <taxon>Streptomycetaceae</taxon>
        <taxon>Streptomyces</taxon>
    </lineage>
</organism>
<dbReference type="EMBL" id="BJMN01000016">
    <property type="protein sequence ID" value="GEB57215.1"/>
    <property type="molecule type" value="Genomic_DNA"/>
</dbReference>
<comment type="caution">
    <text evidence="1">The sequence shown here is derived from an EMBL/GenBank/DDBJ whole genome shotgun (WGS) entry which is preliminary data.</text>
</comment>
<reference evidence="1 2" key="1">
    <citation type="submission" date="2019-06" db="EMBL/GenBank/DDBJ databases">
        <title>Whole genome shotgun sequence of Streptomyces gardneri NBRC 12865.</title>
        <authorList>
            <person name="Hosoyama A."/>
            <person name="Uohara A."/>
            <person name="Ohji S."/>
            <person name="Ichikawa N."/>
        </authorList>
    </citation>
    <scope>NUCLEOTIDE SEQUENCE [LARGE SCALE GENOMIC DNA]</scope>
    <source>
        <strain evidence="1 2">NBRC 12865</strain>
    </source>
</reference>
<protein>
    <recommendedName>
        <fullName evidence="3">SAV-6107-like HEPN domain-containing protein</fullName>
    </recommendedName>
</protein>
<dbReference type="AlphaFoldDB" id="A0A4Y3RHT6"/>
<name>A0A4Y3RHT6_9ACTN</name>
<keyword evidence="2" id="KW-1185">Reference proteome</keyword>
<sequence length="62" mass="6739">MPKDPAQALVDEILATFCRLTGALRPEGADDGEWTLRAYTQSFKAAELALAAWSELSGEPEE</sequence>
<dbReference type="Proteomes" id="UP000315226">
    <property type="component" value="Unassembled WGS sequence"/>
</dbReference>
<evidence type="ECO:0000313" key="1">
    <source>
        <dbReference type="EMBL" id="GEB57215.1"/>
    </source>
</evidence>
<evidence type="ECO:0000313" key="2">
    <source>
        <dbReference type="Proteomes" id="UP000315226"/>
    </source>
</evidence>
<accession>A0A4Y3RHT6</accession>
<gene>
    <name evidence="1" type="ORF">SGA01_28200</name>
</gene>
<evidence type="ECO:0008006" key="3">
    <source>
        <dbReference type="Google" id="ProtNLM"/>
    </source>
</evidence>
<proteinExistence type="predicted"/>